<feature type="chain" id="PRO_5044956403" description="Thiol:disulfide interchange protein" evidence="7">
    <location>
        <begin position="22"/>
        <end position="246"/>
    </location>
</feature>
<evidence type="ECO:0000256" key="3">
    <source>
        <dbReference type="ARBA" id="ARBA00022729"/>
    </source>
</evidence>
<keyword evidence="5" id="KW-1015">Disulfide bond</keyword>
<dbReference type="InterPro" id="IPR051470">
    <property type="entry name" value="Thiol:disulfide_interchange"/>
</dbReference>
<organism evidence="10 11">
    <name type="scientific">Undibacterium hunanense</name>
    <dbReference type="NCBI Taxonomy" id="2762292"/>
    <lineage>
        <taxon>Bacteria</taxon>
        <taxon>Pseudomonadati</taxon>
        <taxon>Pseudomonadota</taxon>
        <taxon>Betaproteobacteria</taxon>
        <taxon>Burkholderiales</taxon>
        <taxon>Oxalobacteraceae</taxon>
        <taxon>Undibacterium</taxon>
    </lineage>
</organism>
<dbReference type="Pfam" id="PF10411">
    <property type="entry name" value="DsbC_N"/>
    <property type="match status" value="1"/>
</dbReference>
<dbReference type="InterPro" id="IPR018950">
    <property type="entry name" value="DiS-bond_isomerase_DsbC/G_N"/>
</dbReference>
<evidence type="ECO:0000313" key="11">
    <source>
        <dbReference type="Proteomes" id="UP000650424"/>
    </source>
</evidence>
<reference evidence="10 11" key="1">
    <citation type="submission" date="2020-08" db="EMBL/GenBank/DDBJ databases">
        <title>Novel species isolated from subtropical streams in China.</title>
        <authorList>
            <person name="Lu H."/>
        </authorList>
    </citation>
    <scope>NUCLEOTIDE SEQUENCE [LARGE SCALE GENOMIC DNA]</scope>
    <source>
        <strain evidence="10 11">CY18W</strain>
    </source>
</reference>
<evidence type="ECO:0000256" key="5">
    <source>
        <dbReference type="ARBA" id="ARBA00023157"/>
    </source>
</evidence>
<dbReference type="PROSITE" id="PS00194">
    <property type="entry name" value="THIOREDOXIN_1"/>
    <property type="match status" value="1"/>
</dbReference>
<protein>
    <recommendedName>
        <fullName evidence="7">Thiol:disulfide interchange protein</fullName>
    </recommendedName>
</protein>
<evidence type="ECO:0000256" key="1">
    <source>
        <dbReference type="ARBA" id="ARBA00004418"/>
    </source>
</evidence>
<gene>
    <name evidence="10" type="ORF">H8L32_26020</name>
</gene>
<feature type="domain" description="Disulphide bond isomerase DsbC/G N-terminal" evidence="8">
    <location>
        <begin position="23"/>
        <end position="90"/>
    </location>
</feature>
<dbReference type="PANTHER" id="PTHR35272">
    <property type="entry name" value="THIOL:DISULFIDE INTERCHANGE PROTEIN DSBC-RELATED"/>
    <property type="match status" value="1"/>
</dbReference>
<keyword evidence="11" id="KW-1185">Reference proteome</keyword>
<dbReference type="InterPro" id="IPR036249">
    <property type="entry name" value="Thioredoxin-like_sf"/>
</dbReference>
<accession>A0ABR6ZYX5</accession>
<sequence>MKTLKQALLMLALGIAGLTSAAAETPVEATVRKLVEPRLGEGVKVDSVVKTPYAGMYEVRIGSDILYTDEKAQYLFVGNVLDSKSGTNYTKQRTDDLNKIKFSDLPLESALKMVKGDGKRVIAVFEDPNCGYCKQFRKTLTNLDNVTVYTFMYNILAEDSKVKSKNIWCSADRNKAWDEWMLNGKAAPEAAANCSTPHEKIYALGQKLRVTGTPSVFFVDGTRAPGAMDVKVLEARMAAAAAPKPN</sequence>
<evidence type="ECO:0000259" key="8">
    <source>
        <dbReference type="Pfam" id="PF10411"/>
    </source>
</evidence>
<dbReference type="InterPro" id="IPR017937">
    <property type="entry name" value="Thioredoxin_CS"/>
</dbReference>
<comment type="subcellular location">
    <subcellularLocation>
        <location evidence="1 7">Periplasm</location>
    </subcellularLocation>
</comment>
<comment type="caution">
    <text evidence="10">The sequence shown here is derived from an EMBL/GenBank/DDBJ whole genome shotgun (WGS) entry which is preliminary data.</text>
</comment>
<dbReference type="InterPro" id="IPR033954">
    <property type="entry name" value="DiS-bond_Isoase_DsbC/G"/>
</dbReference>
<evidence type="ECO:0000256" key="2">
    <source>
        <dbReference type="ARBA" id="ARBA00009813"/>
    </source>
</evidence>
<comment type="similarity">
    <text evidence="2 7">Belongs to the thioredoxin family. DsbC subfamily.</text>
</comment>
<dbReference type="RefSeq" id="WP_186950786.1">
    <property type="nucleotide sequence ID" value="NZ_JACOGF010000022.1"/>
</dbReference>
<evidence type="ECO:0000256" key="6">
    <source>
        <dbReference type="ARBA" id="ARBA00023284"/>
    </source>
</evidence>
<dbReference type="EMBL" id="JACOGF010000022">
    <property type="protein sequence ID" value="MBC3920949.1"/>
    <property type="molecule type" value="Genomic_DNA"/>
</dbReference>
<dbReference type="InterPro" id="IPR012336">
    <property type="entry name" value="Thioredoxin-like_fold"/>
</dbReference>
<keyword evidence="4 7" id="KW-0574">Periplasm</keyword>
<dbReference type="Gene3D" id="3.40.30.10">
    <property type="entry name" value="Glutaredoxin"/>
    <property type="match status" value="1"/>
</dbReference>
<feature type="signal peptide" evidence="7">
    <location>
        <begin position="1"/>
        <end position="21"/>
    </location>
</feature>
<evidence type="ECO:0000256" key="4">
    <source>
        <dbReference type="ARBA" id="ARBA00022764"/>
    </source>
</evidence>
<dbReference type="SUPFAM" id="SSF54423">
    <property type="entry name" value="DsbC/DsbG N-terminal domain-like"/>
    <property type="match status" value="1"/>
</dbReference>
<evidence type="ECO:0000313" key="10">
    <source>
        <dbReference type="EMBL" id="MBC3920949.1"/>
    </source>
</evidence>
<dbReference type="Proteomes" id="UP000650424">
    <property type="component" value="Unassembled WGS sequence"/>
</dbReference>
<dbReference type="PANTHER" id="PTHR35272:SF3">
    <property type="entry name" value="THIOL:DISULFIDE INTERCHANGE PROTEIN DSBC"/>
    <property type="match status" value="1"/>
</dbReference>
<keyword evidence="3 7" id="KW-0732">Signal</keyword>
<dbReference type="Pfam" id="PF13098">
    <property type="entry name" value="Thioredoxin_2"/>
    <property type="match status" value="1"/>
</dbReference>
<proteinExistence type="inferred from homology"/>
<dbReference type="CDD" id="cd03020">
    <property type="entry name" value="DsbA_DsbC_DsbG"/>
    <property type="match status" value="1"/>
</dbReference>
<dbReference type="SUPFAM" id="SSF52833">
    <property type="entry name" value="Thioredoxin-like"/>
    <property type="match status" value="1"/>
</dbReference>
<name>A0ABR6ZYX5_9BURK</name>
<comment type="function">
    <text evidence="7">Required for disulfide bond formation in some periplasmic proteins. Acts by transferring its disulfide bond to other proteins and is reduced in the process.</text>
</comment>
<dbReference type="Gene3D" id="3.10.450.70">
    <property type="entry name" value="Disulphide bond isomerase, DsbC/G, N-terminal"/>
    <property type="match status" value="1"/>
</dbReference>
<evidence type="ECO:0000256" key="7">
    <source>
        <dbReference type="RuleBase" id="RU364038"/>
    </source>
</evidence>
<dbReference type="InterPro" id="IPR009094">
    <property type="entry name" value="DiS-bond_isomerase_DsbC/G_N_sf"/>
</dbReference>
<keyword evidence="6 7" id="KW-0676">Redox-active center</keyword>
<feature type="domain" description="Thioredoxin-like fold" evidence="9">
    <location>
        <begin position="114"/>
        <end position="235"/>
    </location>
</feature>
<evidence type="ECO:0000259" key="9">
    <source>
        <dbReference type="Pfam" id="PF13098"/>
    </source>
</evidence>